<evidence type="ECO:0000259" key="1">
    <source>
        <dbReference type="Pfam" id="PF00551"/>
    </source>
</evidence>
<protein>
    <submittedName>
        <fullName evidence="3">Methionyl-tRNA formyltransferase</fullName>
        <ecNumber evidence="3">2.1.2.9</ecNumber>
    </submittedName>
</protein>
<dbReference type="SUPFAM" id="SSF53328">
    <property type="entry name" value="Formyltransferase"/>
    <property type="match status" value="1"/>
</dbReference>
<reference evidence="3 4" key="1">
    <citation type="submission" date="2015-11" db="EMBL/GenBank/DDBJ databases">
        <authorList>
            <consortium name="Pathogen Informatics"/>
        </authorList>
    </citation>
    <scope>NUCLEOTIDE SEQUENCE [LARGE SCALE GENOMIC DNA]</scope>
    <source>
        <strain evidence="3 4">007A-0283</strain>
    </source>
</reference>
<organism evidence="3 4">
    <name type="scientific">Campylobacter hyointestinalis subsp. hyointestinalis</name>
    <dbReference type="NCBI Taxonomy" id="91352"/>
    <lineage>
        <taxon>Bacteria</taxon>
        <taxon>Pseudomonadati</taxon>
        <taxon>Campylobacterota</taxon>
        <taxon>Epsilonproteobacteria</taxon>
        <taxon>Campylobacterales</taxon>
        <taxon>Campylobacteraceae</taxon>
        <taxon>Campylobacter</taxon>
    </lineage>
</organism>
<sequence length="317" mass="36133">MTKRLKIGYFADGIWAHNAFLKIIEDDNFEIAFIVPRFDTRDQILKEFATKYNIPFIISENINSPEFLNKIKKFNCDIFVSMSFNQIFRSEIINLPKFKTINCHAGKLPKYRGRNILNWVLINDEKEFGISVHYIDEGIDTGDIILQKTFGISDNDDYASLLSLAHKECANLLFEALCQIQNNTAKRMPQQGVGFYCSQRTSGDEFINWDQNSREIFNFIRSITPPAIGAKSFIKDKIIQINKSSLLKNAPFYKCKNGAVVGLQDDGFIVKTNDSIIKISDYIYDGKIKIGNVLTSKTFMGGGSRLIVKLLPYKEVA</sequence>
<dbReference type="Pfam" id="PF02911">
    <property type="entry name" value="Formyl_trans_C"/>
    <property type="match status" value="1"/>
</dbReference>
<comment type="caution">
    <text evidence="3">The sequence shown here is derived from an EMBL/GenBank/DDBJ whole genome shotgun (WGS) entry which is preliminary data.</text>
</comment>
<dbReference type="Proteomes" id="UP000052245">
    <property type="component" value="Unassembled WGS sequence"/>
</dbReference>
<gene>
    <name evidence="3" type="primary">fmt_1</name>
    <name evidence="3" type="ORF">ERS739223_00964</name>
</gene>
<proteinExistence type="predicted"/>
<keyword evidence="3" id="KW-0808">Transferase</keyword>
<dbReference type="EMBL" id="FAVC01000002">
    <property type="protein sequence ID" value="CUU82524.1"/>
    <property type="molecule type" value="Genomic_DNA"/>
</dbReference>
<feature type="domain" description="Formyl transferase N-terminal" evidence="1">
    <location>
        <begin position="60"/>
        <end position="176"/>
    </location>
</feature>
<dbReference type="InterPro" id="IPR011034">
    <property type="entry name" value="Formyl_transferase-like_C_sf"/>
</dbReference>
<dbReference type="EC" id="2.1.2.9" evidence="3"/>
<dbReference type="SUPFAM" id="SSF50486">
    <property type="entry name" value="FMT C-terminal domain-like"/>
    <property type="match status" value="1"/>
</dbReference>
<dbReference type="RefSeq" id="WP_081047225.1">
    <property type="nucleotide sequence ID" value="NZ_FAUY01000001.1"/>
</dbReference>
<dbReference type="GO" id="GO:0004479">
    <property type="term" value="F:methionyl-tRNA formyltransferase activity"/>
    <property type="evidence" value="ECO:0007669"/>
    <property type="project" value="UniProtKB-EC"/>
</dbReference>
<dbReference type="PANTHER" id="PTHR11138:SF5">
    <property type="entry name" value="METHIONYL-TRNA FORMYLTRANSFERASE, MITOCHONDRIAL"/>
    <property type="match status" value="1"/>
</dbReference>
<accession>A0A9W5ASV0</accession>
<dbReference type="InterPro" id="IPR005793">
    <property type="entry name" value="Formyl_trans_C"/>
</dbReference>
<evidence type="ECO:0000313" key="3">
    <source>
        <dbReference type="EMBL" id="CUU82524.1"/>
    </source>
</evidence>
<dbReference type="AlphaFoldDB" id="A0A9W5ASV0"/>
<name>A0A9W5ASV0_CAMHY</name>
<dbReference type="InterPro" id="IPR002376">
    <property type="entry name" value="Formyl_transf_N"/>
</dbReference>
<feature type="domain" description="Formyl transferase C-terminal" evidence="2">
    <location>
        <begin position="203"/>
        <end position="287"/>
    </location>
</feature>
<dbReference type="PANTHER" id="PTHR11138">
    <property type="entry name" value="METHIONYL-TRNA FORMYLTRANSFERASE"/>
    <property type="match status" value="1"/>
</dbReference>
<evidence type="ECO:0000259" key="2">
    <source>
        <dbReference type="Pfam" id="PF02911"/>
    </source>
</evidence>
<evidence type="ECO:0000313" key="4">
    <source>
        <dbReference type="Proteomes" id="UP000052245"/>
    </source>
</evidence>
<dbReference type="InterPro" id="IPR036477">
    <property type="entry name" value="Formyl_transf_N_sf"/>
</dbReference>
<dbReference type="GO" id="GO:0005829">
    <property type="term" value="C:cytosol"/>
    <property type="evidence" value="ECO:0007669"/>
    <property type="project" value="TreeGrafter"/>
</dbReference>
<dbReference type="Gene3D" id="3.40.50.12230">
    <property type="match status" value="1"/>
</dbReference>
<dbReference type="CDD" id="cd08369">
    <property type="entry name" value="FMT_core"/>
    <property type="match status" value="1"/>
</dbReference>
<dbReference type="Pfam" id="PF00551">
    <property type="entry name" value="Formyl_trans_N"/>
    <property type="match status" value="1"/>
</dbReference>